<evidence type="ECO:0000256" key="16">
    <source>
        <dbReference type="PROSITE-ProRule" id="PRU00508"/>
    </source>
</evidence>
<feature type="compositionally biased region" description="Polar residues" evidence="17">
    <location>
        <begin position="512"/>
        <end position="524"/>
    </location>
</feature>
<feature type="domain" description="PABC" evidence="20">
    <location>
        <begin position="2497"/>
        <end position="2574"/>
    </location>
</feature>
<feature type="compositionally biased region" description="Low complexity" evidence="17">
    <location>
        <begin position="1817"/>
        <end position="1827"/>
    </location>
</feature>
<dbReference type="InterPro" id="IPR024725">
    <property type="entry name" value="UBR5_UBA"/>
</dbReference>
<feature type="domain" description="UBR-type" evidence="19">
    <location>
        <begin position="1127"/>
        <end position="1195"/>
    </location>
</feature>
<feature type="compositionally biased region" description="Gly residues" evidence="17">
    <location>
        <begin position="266"/>
        <end position="277"/>
    </location>
</feature>
<feature type="compositionally biased region" description="Gly residues" evidence="17">
    <location>
        <begin position="89"/>
        <end position="114"/>
    </location>
</feature>
<feature type="region of interest" description="Disordered" evidence="17">
    <location>
        <begin position="1463"/>
        <end position="1504"/>
    </location>
</feature>
<feature type="compositionally biased region" description="Polar residues" evidence="17">
    <location>
        <begin position="1593"/>
        <end position="1608"/>
    </location>
</feature>
<feature type="compositionally biased region" description="Polar residues" evidence="17">
    <location>
        <begin position="2111"/>
        <end position="2120"/>
    </location>
</feature>
<feature type="region of interest" description="Disordered" evidence="17">
    <location>
        <begin position="1908"/>
        <end position="1928"/>
    </location>
</feature>
<dbReference type="FunCoup" id="A0A7E5VD20">
    <property type="interactions" value="2681"/>
</dbReference>
<reference evidence="22" key="1">
    <citation type="submission" date="2025-08" db="UniProtKB">
        <authorList>
            <consortium name="RefSeq"/>
        </authorList>
    </citation>
    <scope>IDENTIFICATION</scope>
</reference>
<dbReference type="PROSITE" id="PS51157">
    <property type="entry name" value="ZF_UBR"/>
    <property type="match status" value="1"/>
</dbReference>
<accession>A0A7E5VD20</accession>
<feature type="compositionally biased region" description="Low complexity" evidence="17">
    <location>
        <begin position="2376"/>
        <end position="2406"/>
    </location>
</feature>
<dbReference type="Pfam" id="PF00632">
    <property type="entry name" value="HECT"/>
    <property type="match status" value="1"/>
</dbReference>
<keyword evidence="6" id="KW-0963">Cytoplasm</keyword>
<evidence type="ECO:0000256" key="6">
    <source>
        <dbReference type="ARBA" id="ARBA00022490"/>
    </source>
</evidence>
<name>A0A7E5VD20_TRINI</name>
<sequence length="2914" mass="311576">MSSMHFVVHPLPGTEDQLIDRLKEVADRWNRYGTGAGSSALSSLRGVRAVAAGPAHIACLLEDGTICRAAFSIIPDRLDLSKTDASKNGGNGGGGSGGGGTSGGKQGGSGGGCGSRQQPRTRARIMRNSIRATPSSQGSTSRATGVIIGASGSGRVVSVPAPFVPEDLVTQAQVVLQGKSRSLIIRELQRTNLDVNLAVNNLLSRDDEEGEEPEGGEGGDGYVPEDLISLLDGGFHAAQQDHSVIIDADTMFSEDIFGYAAIRSRSGGGGGSSGARGGASRESSSSTQERPSEFSRWRERQYFGPRRWLESALRDTSWDKDGGNNDGAESKKKDSSIAASPLWVSEELEYWDSNIRFTHIAATYSELIAISTQGQLHQWRWADAHPYQRNDASGSVTAYHPRSTWLGMTPGERVINISAAGIRISVLTDTGRIATFLDESIAHAPGASRLEHPLQTFLEFGADKAISLHVCSLYTVARLESGVLYWWGVLPLGQRARLWEKHRARSRKQQRGHSSTAPQDLQAGQSVTMKNAPMYQPGAVGFNMSTGVPKVGVLQNAAWNLSDMCRFKLLPPPQPDRSVSDKDKRDLQNQSPLTVSSVKASSSSSNSKDGAKDSNKDMADRLDMPPPPSPASSTCSDTSTSHKRAKRVTVRGEEGSSNDGSKRDEEEWPLKEVVFLEDVKSVPLGRVLKVDGAYAAVRFPTIGKDGKEVVPSTPDDLSTLLQDCRLVRKDDLVAVKWGVGGTAGPRGPDCLQRSPRKIAIPSDVQVITIAVDSRGVHAVVRRPGGALAYAVYAVGTTRALTDSAFPTDNNALLGYSNGQAIQLATAAEGSEPVVIMVDGNGALYPVSRDCVGMVREPPALNLPPARALTAHALPLNPHAAAAAAAHPHHTALKSQVALIILVPEPQLMMPRVLRCDLDGVRQLLHQLESDTSKQQILSILQERCDGNRNILHACVHMCAPTSNKEPDIVENASMPNLAGGTGSSGASTEEAVPAISWPPETFEASGDEDSLMGLTNNGKMSGGGNSGSGAVSADPAERRGNALAALRALCDSAVLQPYLMQLLTAKDGMGQTPLMAAVAERAYRAALVLLDAIRACPDTDEVQRSAAIFPPNASPDHSPLLVLCCNDTCSFTWTGQEHINQDIFECKTCGLTGSLCCCTECAKVCHKGHDCKLKRTSPTAYCDCWEKCRCKALVGGNWTARCDLLARLARDTSLATHFNSRGESILLFLVQTVGRQAVEQRQFRAGGGRGRGPRKQPGSDAEVDAPDHDLEPPKFARRALLHLLGDWPAVEAAVMCGASGATAENESRPSSPAPSQSGTTLLDKFTHALIVKCTNEMLDTLLHTLIREQQNDTIPGRAERAREVARRFVRSVARIFVIFSVEMAPGAAKKKGSLSITSSLVRCRRVFAALVALAVEELVEAADALLAPVRLGVVRPTAPFPLATTYVDLVNGSEDLFGVEPLSTGHSRLSHARRESAAGGARGAAAGGTSMGSSTLVPDRSSTPVATEYADDVAGEALGADDDASETDEPSQPAPAPAADAQHHDDPMGDRGQEQHVVVENGTERAEGGESESELDLLAEVETESDSDDQDNAESAQRSVQTGATQGSDAGIASLLLYPEEESGDSTQPEDEDSEAGETDEQDGEAEPPLHDGDTSERRAAPPARPNLAPHSMQWAIRSREAHRGTSGSAGGVRLTGSSSLVFIDHASLRRSTAAAAGAHDPHSTSTTASCLARAFGIVIRQIADLLWEYERVTLPLPRMVPLAYREALRLQCYLERQLKPTWDWLVTVMDATEAQLRFGASLTSNNAGTSTGEGGRAAAPAARRTTSLPSPATRIMGFSEGPRARDREQGVEAGSARREFLAYCLSLLRAHSAEHAEQLPVLDVAALKHVAYVLDALVYYMRAAQPQPHHHQHLWTPDENENEEGDEEMVVGGGAAAESDSEGEGARGRAHAFFQRSDSTLCLGCPPPDPFNMTLQDALPLADQPQLLQPNARREELFGMPRQPVTVPASGDAPPGVNNPLEGNIALVPRRLGLSSRGPARGWSPPARPASAPPTHPHTLTRDEPQDLSCTKDAATKMDIDTDGEYLSDSDSNEARQIPRKKHHRHPHSVNLSAGNSSMHDSIAQPSEFHTLVDTACSIIEAPHQQNISASPSPGPSGSNTVAAEPRASSSRSPGKTVIVRAGELLSAADPLESQEISAHVTVETTGLPPPHLLPPSLNAPAQPRACPSLGASVSHDLLLGRWRLSLDLFGRVFTEDVGLEPGSVVAELGGFPLKEVKFRRDMEKLRNSQQRDLTLHKMERDRAKLLQQTFAELNSAFAGQNRRAHSAQPPLAVNRVKVTFRDEPGEGSGVARSFYTSVAEALLANEKLPPLEPTTGSGTNSSSTNGTSGSANSNASGAGSNSGARSVHRANLRANILLRTARALRSLSMSSSLRPSARKSPSSSGAGRARTKDAARRTPGRPAPRPAAPREPRRVLSVDARPYSPQAAPGTEGAGYSGDRPGGHNEHLTLHQAQLGERLYPRVHSLHPTFAGKITGMLLELTPAQLLVLLASEDALRQKVREAMDLIVMHPSEAILDLDVFSLSERGGGAAGAAAGAGGAASSSAAAAAPADDAAPLFYSPGKRGYYSPRQGRATPERINAFRNVGRIIGLCLLQNELCPMFLNRHVLKYVLGRPVRFHDLAFFDPIVYESLRQLVVDAETGDSHSLFAALDLNFSLEMCEEEGGGCVELVPGGRDIEVTALNVYDYVRKYAQHRMLLSQEKALEAMRVGVLDVLPESAVEGLTAEDLRLLLNGVGDINVAALVSYTSFNDESGEQSERLARFKRWLWAIVDKMTHLERQDLVYFWTGSPALPASEEGFQPMPSVTIRPADDAHLPTANTCISRLYIPLYSSRHVLKHKLLLAIKAKNFGFV</sequence>
<feature type="region of interest" description="Disordered" evidence="17">
    <location>
        <begin position="1240"/>
        <end position="1269"/>
    </location>
</feature>
<dbReference type="SUPFAM" id="SSF50985">
    <property type="entry name" value="RCC1/BLIP-II"/>
    <property type="match status" value="1"/>
</dbReference>
<dbReference type="FunFam" id="1.10.8.10:FF:000009">
    <property type="entry name" value="Putative E3 ubiquitin-protein ligase UBR5"/>
    <property type="match status" value="1"/>
</dbReference>
<dbReference type="InterPro" id="IPR036053">
    <property type="entry name" value="PABP-dom"/>
</dbReference>
<dbReference type="InterPro" id="IPR003126">
    <property type="entry name" value="Znf_UBR"/>
</dbReference>
<evidence type="ECO:0000256" key="5">
    <source>
        <dbReference type="ARBA" id="ARBA00012485"/>
    </source>
</evidence>
<dbReference type="InterPro" id="IPR002004">
    <property type="entry name" value="PABP_HYD_C"/>
</dbReference>
<dbReference type="OrthoDB" id="298098at2759"/>
<feature type="compositionally biased region" description="Acidic residues" evidence="17">
    <location>
        <begin position="1919"/>
        <end position="1928"/>
    </location>
</feature>
<evidence type="ECO:0000256" key="12">
    <source>
        <dbReference type="ARBA" id="ARBA00022833"/>
    </source>
</evidence>
<keyword evidence="8" id="KW-0808">Transferase</keyword>
<feature type="compositionally biased region" description="Basic and acidic residues" evidence="17">
    <location>
        <begin position="316"/>
        <end position="335"/>
    </location>
</feature>
<dbReference type="FunFam" id="3.30.2160.10:FF:000006">
    <property type="entry name" value="E3 ubiquitin-protein ligase UBR5 isoform X2"/>
    <property type="match status" value="1"/>
</dbReference>
<dbReference type="GO" id="GO:0043130">
    <property type="term" value="F:ubiquitin binding"/>
    <property type="evidence" value="ECO:0007669"/>
    <property type="project" value="InterPro"/>
</dbReference>
<feature type="compositionally biased region" description="Acidic residues" evidence="17">
    <location>
        <begin position="1520"/>
        <end position="1529"/>
    </location>
</feature>
<dbReference type="Gene3D" id="1.10.1900.10">
    <property type="entry name" value="c-terminal domain of poly(a) binding protein"/>
    <property type="match status" value="1"/>
</dbReference>
<evidence type="ECO:0000256" key="8">
    <source>
        <dbReference type="ARBA" id="ARBA00022679"/>
    </source>
</evidence>
<dbReference type="KEGG" id="tnl:113492745"/>
<feature type="region of interest" description="Disordered" evidence="17">
    <location>
        <begin position="1520"/>
        <end position="1553"/>
    </location>
</feature>
<dbReference type="GeneID" id="113492745"/>
<evidence type="ECO:0000313" key="22">
    <source>
        <dbReference type="RefSeq" id="XP_026726182.1"/>
    </source>
</evidence>
<dbReference type="PROSITE" id="PS51309">
    <property type="entry name" value="PABC"/>
    <property type="match status" value="1"/>
</dbReference>
<dbReference type="SMART" id="SM00119">
    <property type="entry name" value="HECTc"/>
    <property type="match status" value="1"/>
</dbReference>
<evidence type="ECO:0000256" key="1">
    <source>
        <dbReference type="ARBA" id="ARBA00000885"/>
    </source>
</evidence>
<comment type="similarity">
    <text evidence="14">Belongs to the UBR5 family.</text>
</comment>
<dbReference type="CTD" id="41181"/>
<dbReference type="GO" id="GO:0034450">
    <property type="term" value="F:ubiquitin-ubiquitin ligase activity"/>
    <property type="evidence" value="ECO:0007669"/>
    <property type="project" value="TreeGrafter"/>
</dbReference>
<feature type="region of interest" description="Disordered" evidence="17">
    <location>
        <begin position="316"/>
        <end position="336"/>
    </location>
</feature>
<dbReference type="RefSeq" id="XP_026726182.1">
    <property type="nucleotide sequence ID" value="XM_026870381.1"/>
</dbReference>
<dbReference type="Proteomes" id="UP000322000">
    <property type="component" value="Chromosome 4"/>
</dbReference>
<evidence type="ECO:0000256" key="15">
    <source>
        <dbReference type="PROSITE-ProRule" id="PRU00104"/>
    </source>
</evidence>
<comment type="pathway">
    <text evidence="4">Protein modification; protein ubiquitination.</text>
</comment>
<evidence type="ECO:0000256" key="3">
    <source>
        <dbReference type="ARBA" id="ARBA00004496"/>
    </source>
</evidence>
<feature type="region of interest" description="Disordered" evidence="17">
    <location>
        <begin position="265"/>
        <end position="296"/>
    </location>
</feature>
<dbReference type="CDD" id="cd14423">
    <property type="entry name" value="CUE_UBR5"/>
    <property type="match status" value="1"/>
</dbReference>
<evidence type="ECO:0000313" key="21">
    <source>
        <dbReference type="Proteomes" id="UP000322000"/>
    </source>
</evidence>
<feature type="region of interest" description="Disordered" evidence="17">
    <location>
        <begin position="1581"/>
        <end position="1609"/>
    </location>
</feature>
<feature type="region of interest" description="Disordered" evidence="17">
    <location>
        <begin position="81"/>
        <end position="121"/>
    </location>
</feature>
<dbReference type="InterPro" id="IPR035983">
    <property type="entry name" value="Hect_E3_ubiquitin_ligase"/>
</dbReference>
<feature type="compositionally biased region" description="Low complexity" evidence="17">
    <location>
        <begin position="2150"/>
        <end position="2175"/>
    </location>
</feature>
<evidence type="ECO:0000256" key="17">
    <source>
        <dbReference type="SAM" id="MobiDB-lite"/>
    </source>
</evidence>
<feature type="region of interest" description="Disordered" evidence="17">
    <location>
        <begin position="572"/>
        <end position="666"/>
    </location>
</feature>
<feature type="region of interest" description="Disordered" evidence="17">
    <location>
        <begin position="2369"/>
        <end position="2408"/>
    </location>
</feature>
<evidence type="ECO:0000256" key="13">
    <source>
        <dbReference type="ARBA" id="ARBA00023242"/>
    </source>
</evidence>
<evidence type="ECO:0000256" key="14">
    <source>
        <dbReference type="ARBA" id="ARBA00061431"/>
    </source>
</evidence>
<feature type="region of interest" description="Disordered" evidence="17">
    <location>
        <begin position="204"/>
        <end position="223"/>
    </location>
</feature>
<dbReference type="InterPro" id="IPR000569">
    <property type="entry name" value="HECT_dom"/>
</dbReference>
<evidence type="ECO:0000256" key="11">
    <source>
        <dbReference type="ARBA" id="ARBA00022786"/>
    </source>
</evidence>
<dbReference type="Pfam" id="PF00658">
    <property type="entry name" value="MLLE"/>
    <property type="match status" value="1"/>
</dbReference>
<keyword evidence="13" id="KW-0539">Nucleus</keyword>
<feature type="region of interest" description="Disordered" evidence="17">
    <location>
        <begin position="2147"/>
        <end position="2177"/>
    </location>
</feature>
<feature type="region of interest" description="Disordered" evidence="17">
    <location>
        <begin position="1621"/>
        <end position="1672"/>
    </location>
</feature>
<evidence type="ECO:0000256" key="9">
    <source>
        <dbReference type="ARBA" id="ARBA00022723"/>
    </source>
</evidence>
<dbReference type="GO" id="GO:0005634">
    <property type="term" value="C:nucleus"/>
    <property type="evidence" value="ECO:0007669"/>
    <property type="project" value="UniProtKB-SubCell"/>
</dbReference>
<dbReference type="CDD" id="cd19675">
    <property type="entry name" value="UBR-box_UBR5"/>
    <property type="match status" value="1"/>
</dbReference>
<feature type="compositionally biased region" description="Basic residues" evidence="17">
    <location>
        <begin position="2099"/>
        <end position="2109"/>
    </location>
</feature>
<keyword evidence="10" id="KW-0863">Zinc-finger</keyword>
<feature type="compositionally biased region" description="Basic and acidic residues" evidence="17">
    <location>
        <begin position="650"/>
        <end position="666"/>
    </location>
</feature>
<organism evidence="21 22">
    <name type="scientific">Trichoplusia ni</name>
    <name type="common">Cabbage looper</name>
    <dbReference type="NCBI Taxonomy" id="7111"/>
    <lineage>
        <taxon>Eukaryota</taxon>
        <taxon>Metazoa</taxon>
        <taxon>Ecdysozoa</taxon>
        <taxon>Arthropoda</taxon>
        <taxon>Hexapoda</taxon>
        <taxon>Insecta</taxon>
        <taxon>Pterygota</taxon>
        <taxon>Neoptera</taxon>
        <taxon>Endopterygota</taxon>
        <taxon>Lepidoptera</taxon>
        <taxon>Glossata</taxon>
        <taxon>Ditrysia</taxon>
        <taxon>Noctuoidea</taxon>
        <taxon>Noctuidae</taxon>
        <taxon>Plusiinae</taxon>
        <taxon>Trichoplusia</taxon>
    </lineage>
</organism>
<dbReference type="SUPFAM" id="SSF56204">
    <property type="entry name" value="Hect, E3 ligase catalytic domain"/>
    <property type="match status" value="1"/>
</dbReference>
<evidence type="ECO:0000256" key="7">
    <source>
        <dbReference type="ARBA" id="ARBA00022553"/>
    </source>
</evidence>
<dbReference type="SMART" id="SM00517">
    <property type="entry name" value="PolyA"/>
    <property type="match status" value="1"/>
</dbReference>
<dbReference type="GO" id="GO:0000209">
    <property type="term" value="P:protein polyubiquitination"/>
    <property type="evidence" value="ECO:0007669"/>
    <property type="project" value="TreeGrafter"/>
</dbReference>
<feature type="domain" description="HECT" evidence="18">
    <location>
        <begin position="2628"/>
        <end position="2914"/>
    </location>
</feature>
<feature type="region of interest" description="Disordered" evidence="17">
    <location>
        <begin position="1804"/>
        <end position="1827"/>
    </location>
</feature>
<keyword evidence="11 15" id="KW-0833">Ubl conjugation pathway</keyword>
<dbReference type="Gene3D" id="1.10.8.10">
    <property type="entry name" value="DNA helicase RuvA subunit, C-terminal domain"/>
    <property type="match status" value="1"/>
</dbReference>
<comment type="catalytic activity">
    <reaction evidence="1">
        <text>S-ubiquitinyl-[E2 ubiquitin-conjugating enzyme]-L-cysteine + [acceptor protein]-L-lysine = [E2 ubiquitin-conjugating enzyme]-L-cysteine + N(6)-ubiquitinyl-[acceptor protein]-L-lysine.</text>
        <dbReference type="EC" id="2.3.2.26"/>
    </reaction>
</comment>
<keyword evidence="12" id="KW-0862">Zinc</keyword>
<feature type="region of interest" description="Disordered" evidence="17">
    <location>
        <begin position="2430"/>
        <end position="2508"/>
    </location>
</feature>
<feature type="compositionally biased region" description="Basic and acidic residues" evidence="17">
    <location>
        <begin position="1541"/>
        <end position="1553"/>
    </location>
</feature>
<dbReference type="GO" id="GO:0090263">
    <property type="term" value="P:positive regulation of canonical Wnt signaling pathway"/>
    <property type="evidence" value="ECO:0007669"/>
    <property type="project" value="TreeGrafter"/>
</dbReference>
<dbReference type="FunFam" id="3.30.2410.10:FF:000008">
    <property type="entry name" value="Putative E3 ubiquitin-protein ligase UBR5"/>
    <property type="match status" value="1"/>
</dbReference>
<feature type="compositionally biased region" description="Acidic residues" evidence="17">
    <location>
        <begin position="206"/>
        <end position="217"/>
    </location>
</feature>
<feature type="compositionally biased region" description="Acidic residues" evidence="17">
    <location>
        <begin position="2082"/>
        <end position="2093"/>
    </location>
</feature>
<dbReference type="InParanoid" id="A0A7E5VD20"/>
<dbReference type="SMART" id="SM00396">
    <property type="entry name" value="ZnF_UBR1"/>
    <property type="match status" value="1"/>
</dbReference>
<evidence type="ECO:0000256" key="10">
    <source>
        <dbReference type="ARBA" id="ARBA00022771"/>
    </source>
</evidence>
<comment type="subcellular location">
    <subcellularLocation>
        <location evidence="3">Cytoplasm</location>
    </subcellularLocation>
    <subcellularLocation>
        <location evidence="2">Nucleus</location>
    </subcellularLocation>
</comment>
<dbReference type="PROSITE" id="PS50237">
    <property type="entry name" value="HECT"/>
    <property type="match status" value="1"/>
</dbReference>
<feature type="compositionally biased region" description="Pro residues" evidence="17">
    <location>
        <begin position="2047"/>
        <end position="2057"/>
    </location>
</feature>
<evidence type="ECO:0000259" key="20">
    <source>
        <dbReference type="PROSITE" id="PS51309"/>
    </source>
</evidence>
<proteinExistence type="inferred from homology"/>
<keyword evidence="21" id="KW-1185">Reference proteome</keyword>
<dbReference type="InterPro" id="IPR047503">
    <property type="entry name" value="UBR-box_UBR5"/>
</dbReference>
<feature type="compositionally biased region" description="Basic and acidic residues" evidence="17">
    <location>
        <begin position="578"/>
        <end position="587"/>
    </location>
</feature>
<dbReference type="InterPro" id="IPR009091">
    <property type="entry name" value="RCC1/BLIP-II"/>
</dbReference>
<keyword evidence="7" id="KW-0597">Phosphoprotein</keyword>
<feature type="region of interest" description="Disordered" evidence="17">
    <location>
        <begin position="2037"/>
        <end position="2120"/>
    </location>
</feature>
<feature type="compositionally biased region" description="Basic and acidic residues" evidence="17">
    <location>
        <begin position="609"/>
        <end position="623"/>
    </location>
</feature>
<dbReference type="PANTHER" id="PTHR46276">
    <property type="entry name" value="E3 UBIQUITIN-PROTEIN LIGASE UBR5"/>
    <property type="match status" value="1"/>
</dbReference>
<protein>
    <recommendedName>
        <fullName evidence="5">HECT-type E3 ubiquitin transferase</fullName>
        <ecNumber evidence="5">2.3.2.26</ecNumber>
    </recommendedName>
</protein>
<dbReference type="SUPFAM" id="SSF63570">
    <property type="entry name" value="PABC (PABP) domain"/>
    <property type="match status" value="1"/>
</dbReference>
<dbReference type="Gene3D" id="3.30.2410.10">
    <property type="entry name" value="Hect, E3 ligase catalytic domain"/>
    <property type="match status" value="1"/>
</dbReference>
<feature type="compositionally biased region" description="Gly residues" evidence="17">
    <location>
        <begin position="1480"/>
        <end position="1490"/>
    </location>
</feature>
<evidence type="ECO:0000259" key="18">
    <source>
        <dbReference type="PROSITE" id="PS50237"/>
    </source>
</evidence>
<feature type="compositionally biased region" description="Acidic residues" evidence="17">
    <location>
        <begin position="1621"/>
        <end position="1646"/>
    </location>
</feature>
<feature type="region of interest" description="Disordered" evidence="17">
    <location>
        <begin position="503"/>
        <end position="524"/>
    </location>
</feature>
<feature type="zinc finger region" description="UBR-type" evidence="16">
    <location>
        <begin position="1127"/>
        <end position="1195"/>
    </location>
</feature>
<dbReference type="GO" id="GO:0003723">
    <property type="term" value="F:RNA binding"/>
    <property type="evidence" value="ECO:0007669"/>
    <property type="project" value="InterPro"/>
</dbReference>
<feature type="active site" description="Glycyl thioester intermediate" evidence="15">
    <location>
        <position position="2883"/>
    </location>
</feature>
<feature type="compositionally biased region" description="Basic and acidic residues" evidence="17">
    <location>
        <begin position="1648"/>
        <end position="1660"/>
    </location>
</feature>
<evidence type="ECO:0000256" key="2">
    <source>
        <dbReference type="ARBA" id="ARBA00004123"/>
    </source>
</evidence>
<keyword evidence="9" id="KW-0479">Metal-binding</keyword>
<dbReference type="GO" id="GO:0005737">
    <property type="term" value="C:cytoplasm"/>
    <property type="evidence" value="ECO:0007669"/>
    <property type="project" value="UniProtKB-SubCell"/>
</dbReference>
<dbReference type="Gene3D" id="3.90.1750.10">
    <property type="entry name" value="Hect, E3 ligase catalytic domains"/>
    <property type="match status" value="2"/>
</dbReference>
<dbReference type="GO" id="GO:0008270">
    <property type="term" value="F:zinc ion binding"/>
    <property type="evidence" value="ECO:0007669"/>
    <property type="project" value="UniProtKB-KW"/>
</dbReference>
<evidence type="ECO:0000256" key="4">
    <source>
        <dbReference type="ARBA" id="ARBA00004906"/>
    </source>
</evidence>
<gene>
    <name evidence="22" type="primary">LOC113492745</name>
</gene>
<feature type="compositionally biased region" description="Acidic residues" evidence="17">
    <location>
        <begin position="1581"/>
        <end position="1592"/>
    </location>
</feature>
<feature type="compositionally biased region" description="Low complexity" evidence="17">
    <location>
        <begin position="2430"/>
        <end position="2450"/>
    </location>
</feature>
<dbReference type="EC" id="2.3.2.26" evidence="5"/>
<feature type="compositionally biased region" description="Low complexity" evidence="17">
    <location>
        <begin position="595"/>
        <end position="608"/>
    </location>
</feature>
<dbReference type="PANTHER" id="PTHR46276:SF1">
    <property type="entry name" value="E3 UBIQUITIN-PROTEIN LIGASE UBR5"/>
    <property type="match status" value="1"/>
</dbReference>
<dbReference type="Pfam" id="PF11547">
    <property type="entry name" value="E3_UbLigase_EDD"/>
    <property type="match status" value="1"/>
</dbReference>
<dbReference type="Gene3D" id="3.30.2160.10">
    <property type="entry name" value="Hect, E3 ligase catalytic domain"/>
    <property type="match status" value="1"/>
</dbReference>
<evidence type="ECO:0000259" key="19">
    <source>
        <dbReference type="PROSITE" id="PS51157"/>
    </source>
</evidence>